<dbReference type="AlphaFoldDB" id="A0A1F8CM50"/>
<sequence length="112" mass="12717">MVPLFRNPPGTKCLAKNEYDIEECCGGLERHARSVQNPTRQTPIKKLLALGSNNECKLPRHIQEWLATRLLNHGMLTGKDMDILHERGMIIKNEDDGPACFTDHRPEKPCGR</sequence>
<comment type="caution">
    <text evidence="1">The sequence shown here is derived from an EMBL/GenBank/DDBJ whole genome shotgun (WGS) entry which is preliminary data.</text>
</comment>
<reference evidence="1 2" key="1">
    <citation type="journal article" date="2016" name="Nat. Commun.">
        <title>Thousands of microbial genomes shed light on interconnected biogeochemical processes in an aquifer system.</title>
        <authorList>
            <person name="Anantharaman K."/>
            <person name="Brown C.T."/>
            <person name="Hug L.A."/>
            <person name="Sharon I."/>
            <person name="Castelle C.J."/>
            <person name="Probst A.J."/>
            <person name="Thomas B.C."/>
            <person name="Singh A."/>
            <person name="Wilkins M.J."/>
            <person name="Karaoz U."/>
            <person name="Brodie E.L."/>
            <person name="Williams K.H."/>
            <person name="Hubbard S.S."/>
            <person name="Banfield J.F."/>
        </authorList>
    </citation>
    <scope>NUCLEOTIDE SEQUENCE [LARGE SCALE GENOMIC DNA]</scope>
</reference>
<protein>
    <submittedName>
        <fullName evidence="1">Uncharacterized protein</fullName>
    </submittedName>
</protein>
<proteinExistence type="predicted"/>
<gene>
    <name evidence="1" type="ORF">A2188_00635</name>
</gene>
<name>A0A1F8CM50_9BACT</name>
<organism evidence="1 2">
    <name type="scientific">Candidatus Woesebacteria bacterium RIFOXYA1_FULL_43_9</name>
    <dbReference type="NCBI Taxonomy" id="1802534"/>
    <lineage>
        <taxon>Bacteria</taxon>
        <taxon>Candidatus Woeseibacteriota</taxon>
    </lineage>
</organism>
<evidence type="ECO:0000313" key="1">
    <source>
        <dbReference type="EMBL" id="OGM77362.1"/>
    </source>
</evidence>
<dbReference type="EMBL" id="MGHU01000021">
    <property type="protein sequence ID" value="OGM77362.1"/>
    <property type="molecule type" value="Genomic_DNA"/>
</dbReference>
<evidence type="ECO:0000313" key="2">
    <source>
        <dbReference type="Proteomes" id="UP000179241"/>
    </source>
</evidence>
<dbReference type="Proteomes" id="UP000179241">
    <property type="component" value="Unassembled WGS sequence"/>
</dbReference>
<accession>A0A1F8CM50</accession>